<protein>
    <recommendedName>
        <fullName evidence="4">TIL domain-containing protein</fullName>
    </recommendedName>
</protein>
<dbReference type="SUPFAM" id="SSF57567">
    <property type="entry name" value="Serine protease inhibitors"/>
    <property type="match status" value="1"/>
</dbReference>
<evidence type="ECO:0000313" key="5">
    <source>
        <dbReference type="EMBL" id="KAK8759258.1"/>
    </source>
</evidence>
<dbReference type="Pfam" id="PF01826">
    <property type="entry name" value="TIL"/>
    <property type="match status" value="1"/>
</dbReference>
<dbReference type="GO" id="GO:0030414">
    <property type="term" value="F:peptidase inhibitor activity"/>
    <property type="evidence" value="ECO:0007669"/>
    <property type="project" value="UniProtKB-KW"/>
</dbReference>
<dbReference type="Proteomes" id="UP001321473">
    <property type="component" value="Unassembled WGS sequence"/>
</dbReference>
<keyword evidence="1" id="KW-0646">Protease inhibitor</keyword>
<name>A0AAQ4D9W8_AMBAM</name>
<dbReference type="InterPro" id="IPR002919">
    <property type="entry name" value="TIL_dom"/>
</dbReference>
<dbReference type="PANTHER" id="PTHR23259">
    <property type="entry name" value="RIDDLE"/>
    <property type="match status" value="1"/>
</dbReference>
<feature type="signal peptide" evidence="3">
    <location>
        <begin position="1"/>
        <end position="22"/>
    </location>
</feature>
<dbReference type="AlphaFoldDB" id="A0AAQ4D9W8"/>
<proteinExistence type="predicted"/>
<feature type="domain" description="TIL" evidence="4">
    <location>
        <begin position="37"/>
        <end position="93"/>
    </location>
</feature>
<keyword evidence="6" id="KW-1185">Reference proteome</keyword>
<organism evidence="5 6">
    <name type="scientific">Amblyomma americanum</name>
    <name type="common">Lone star tick</name>
    <dbReference type="NCBI Taxonomy" id="6943"/>
    <lineage>
        <taxon>Eukaryota</taxon>
        <taxon>Metazoa</taxon>
        <taxon>Ecdysozoa</taxon>
        <taxon>Arthropoda</taxon>
        <taxon>Chelicerata</taxon>
        <taxon>Arachnida</taxon>
        <taxon>Acari</taxon>
        <taxon>Parasitiformes</taxon>
        <taxon>Ixodida</taxon>
        <taxon>Ixodoidea</taxon>
        <taxon>Ixodidae</taxon>
        <taxon>Amblyomminae</taxon>
        <taxon>Amblyomma</taxon>
    </lineage>
</organism>
<dbReference type="PANTHER" id="PTHR23259:SF69">
    <property type="entry name" value="GEO11767P1-RELATED"/>
    <property type="match status" value="1"/>
</dbReference>
<evidence type="ECO:0000256" key="1">
    <source>
        <dbReference type="ARBA" id="ARBA00022690"/>
    </source>
</evidence>
<sequence length="101" mass="10418">MNLPAVAGVVAILLATAVLCDATQGGGGVSEQSLPSCGPGEVFKECESTSCGELSCAQPEPTDECSRDCAYQCFCVRGLYRNSLGICVPLSQCERPPATKA</sequence>
<reference evidence="5 6" key="1">
    <citation type="journal article" date="2023" name="Arcadia Sci">
        <title>De novo assembly of a long-read Amblyomma americanum tick genome.</title>
        <authorList>
            <person name="Chou S."/>
            <person name="Poskanzer K.E."/>
            <person name="Rollins M."/>
            <person name="Thuy-Boun P.S."/>
        </authorList>
    </citation>
    <scope>NUCLEOTIDE SEQUENCE [LARGE SCALE GENOMIC DNA]</scope>
    <source>
        <strain evidence="5">F_SG_1</strain>
        <tissue evidence="5">Salivary glands</tissue>
    </source>
</reference>
<evidence type="ECO:0000313" key="6">
    <source>
        <dbReference type="Proteomes" id="UP001321473"/>
    </source>
</evidence>
<accession>A0AAQ4D9W8</accession>
<comment type="caution">
    <text evidence="5">The sequence shown here is derived from an EMBL/GenBank/DDBJ whole genome shotgun (WGS) entry which is preliminary data.</text>
</comment>
<dbReference type="InterPro" id="IPR051368">
    <property type="entry name" value="SerProtInhib-TIL_Domain"/>
</dbReference>
<evidence type="ECO:0000256" key="3">
    <source>
        <dbReference type="SAM" id="SignalP"/>
    </source>
</evidence>
<dbReference type="InterPro" id="IPR036084">
    <property type="entry name" value="Ser_inhib-like_sf"/>
</dbReference>
<keyword evidence="3" id="KW-0732">Signal</keyword>
<dbReference type="EMBL" id="JARKHS020033257">
    <property type="protein sequence ID" value="KAK8759258.1"/>
    <property type="molecule type" value="Genomic_DNA"/>
</dbReference>
<gene>
    <name evidence="5" type="ORF">V5799_003102</name>
</gene>
<keyword evidence="2" id="KW-1015">Disulfide bond</keyword>
<dbReference type="CDD" id="cd19941">
    <property type="entry name" value="TIL"/>
    <property type="match status" value="1"/>
</dbReference>
<evidence type="ECO:0000256" key="2">
    <source>
        <dbReference type="ARBA" id="ARBA00023157"/>
    </source>
</evidence>
<dbReference type="Gene3D" id="2.10.25.10">
    <property type="entry name" value="Laminin"/>
    <property type="match status" value="1"/>
</dbReference>
<feature type="chain" id="PRO_5042992269" description="TIL domain-containing protein" evidence="3">
    <location>
        <begin position="23"/>
        <end position="101"/>
    </location>
</feature>
<evidence type="ECO:0000259" key="4">
    <source>
        <dbReference type="Pfam" id="PF01826"/>
    </source>
</evidence>